<dbReference type="Gene3D" id="2.130.10.10">
    <property type="entry name" value="YVTN repeat-like/Quinoprotein amine dehydrogenase"/>
    <property type="match status" value="1"/>
</dbReference>
<dbReference type="RefSeq" id="WP_059314601.1">
    <property type="nucleotide sequence ID" value="NZ_CP013987.1"/>
</dbReference>
<dbReference type="KEGG" id="por:APT59_09400"/>
<sequence>MYAYVGSRTTRARQARGEGISVYRVTPAGALELVQVVGDLINPSYLTLNRAGDRLYTVHGDEQAVSAFAVDRQTGHLAFLNRQDTGGRNPVHLALAPDDRHLVVSNHLGRSLAVLPVSADGRLEPLVQLLELQGEPGPHRQEQPHAKPHCNPFDPSGRFVLVPDKGLDRIFSFAFHDGRLVPVAEVATREGAGPRHLVCHPHLPRAYVVNELDSTLTSYAFAARSGVLEPLAIHSTLPASFTGNSRAAAIELDRSGRLLYTTNRGHDSLMVFTLDPQSGLPTPLGSLASGGRTPRAFALAPDGRQLFALNEDSDSIVTFLVDETRGILEATGTAVRCGSPVCLVFSP</sequence>
<dbReference type="Proteomes" id="UP000064137">
    <property type="component" value="Chromosome"/>
</dbReference>
<reference evidence="3 4" key="1">
    <citation type="submission" date="2016-01" db="EMBL/GenBank/DDBJ databases">
        <title>Annotation of Pseudomonas oryzihabitans USDA-ARS-USMARC-56511.</title>
        <authorList>
            <person name="Harhay G.P."/>
            <person name="Harhay D.M."/>
            <person name="Smith T.P.L."/>
            <person name="Bono J.L."/>
            <person name="Heaton M.P."/>
            <person name="Clawson M.L."/>
            <person name="Chitko-Mckown C.G."/>
            <person name="Capik S.F."/>
            <person name="DeDonder K.D."/>
            <person name="Apley M.D."/>
            <person name="Lubbers B.V."/>
            <person name="White B.J."/>
            <person name="Larson R.L."/>
        </authorList>
    </citation>
    <scope>NUCLEOTIDE SEQUENCE [LARGE SCALE GENOMIC DNA]</scope>
    <source>
        <strain evidence="3 4">USDA-ARS-USMARC-56511</strain>
    </source>
</reference>
<name>A0A0U4W8Y4_9PSED</name>
<evidence type="ECO:0000256" key="2">
    <source>
        <dbReference type="ARBA" id="ARBA00022526"/>
    </source>
</evidence>
<proteinExistence type="inferred from homology"/>
<dbReference type="GO" id="GO:0005829">
    <property type="term" value="C:cytosol"/>
    <property type="evidence" value="ECO:0007669"/>
    <property type="project" value="TreeGrafter"/>
</dbReference>
<organism evidence="3 4">
    <name type="scientific">Pseudomonas oryzihabitans</name>
    <dbReference type="NCBI Taxonomy" id="47885"/>
    <lineage>
        <taxon>Bacteria</taxon>
        <taxon>Pseudomonadati</taxon>
        <taxon>Pseudomonadota</taxon>
        <taxon>Gammaproteobacteria</taxon>
        <taxon>Pseudomonadales</taxon>
        <taxon>Pseudomonadaceae</taxon>
        <taxon>Pseudomonas</taxon>
    </lineage>
</organism>
<comment type="similarity">
    <text evidence="1">Belongs to the cycloisomerase 2 family.</text>
</comment>
<dbReference type="InterPro" id="IPR015943">
    <property type="entry name" value="WD40/YVTN_repeat-like_dom_sf"/>
</dbReference>
<accession>A0A0U4W8Y4</accession>
<evidence type="ECO:0000256" key="1">
    <source>
        <dbReference type="ARBA" id="ARBA00005564"/>
    </source>
</evidence>
<dbReference type="PANTHER" id="PTHR30344:SF1">
    <property type="entry name" value="6-PHOSPHOGLUCONOLACTONASE"/>
    <property type="match status" value="1"/>
</dbReference>
<dbReference type="InterPro" id="IPR019405">
    <property type="entry name" value="Lactonase_7-beta_prop"/>
</dbReference>
<keyword evidence="2" id="KW-0313">Glucose metabolism</keyword>
<protein>
    <submittedName>
        <fullName evidence="3">Hemagglutinin</fullName>
    </submittedName>
</protein>
<evidence type="ECO:0000313" key="3">
    <source>
        <dbReference type="EMBL" id="ALZ84405.1"/>
    </source>
</evidence>
<dbReference type="GO" id="GO:0017057">
    <property type="term" value="F:6-phosphogluconolactonase activity"/>
    <property type="evidence" value="ECO:0007669"/>
    <property type="project" value="TreeGrafter"/>
</dbReference>
<keyword evidence="2" id="KW-0119">Carbohydrate metabolism</keyword>
<gene>
    <name evidence="3" type="ORF">APT59_09400</name>
</gene>
<dbReference type="InterPro" id="IPR050282">
    <property type="entry name" value="Cycloisomerase_2"/>
</dbReference>
<dbReference type="SUPFAM" id="SSF51004">
    <property type="entry name" value="C-terminal (heme d1) domain of cytochrome cd1-nitrite reductase"/>
    <property type="match status" value="1"/>
</dbReference>
<dbReference type="Pfam" id="PF10282">
    <property type="entry name" value="Lactonase"/>
    <property type="match status" value="1"/>
</dbReference>
<dbReference type="EMBL" id="CP013987">
    <property type="protein sequence ID" value="ALZ84405.1"/>
    <property type="molecule type" value="Genomic_DNA"/>
</dbReference>
<dbReference type="OrthoDB" id="9790815at2"/>
<dbReference type="GO" id="GO:0006006">
    <property type="term" value="P:glucose metabolic process"/>
    <property type="evidence" value="ECO:0007669"/>
    <property type="project" value="UniProtKB-KW"/>
</dbReference>
<evidence type="ECO:0000313" key="4">
    <source>
        <dbReference type="Proteomes" id="UP000064137"/>
    </source>
</evidence>
<dbReference type="AlphaFoldDB" id="A0A0U4W8Y4"/>
<dbReference type="PANTHER" id="PTHR30344">
    <property type="entry name" value="6-PHOSPHOGLUCONOLACTONASE-RELATED"/>
    <property type="match status" value="1"/>
</dbReference>
<dbReference type="InterPro" id="IPR011048">
    <property type="entry name" value="Haem_d1_sf"/>
</dbReference>